<proteinExistence type="predicted"/>
<dbReference type="InterPro" id="IPR036174">
    <property type="entry name" value="Znf_Sec23_Sec24_sf"/>
</dbReference>
<comment type="caution">
    <text evidence="1">The sequence shown here is derived from an EMBL/GenBank/DDBJ whole genome shotgun (WGS) entry which is preliminary data.</text>
</comment>
<evidence type="ECO:0000313" key="1">
    <source>
        <dbReference type="EMBL" id="RDV04936.1"/>
    </source>
</evidence>
<gene>
    <name evidence="1" type="ORF">DXH78_10400</name>
</gene>
<protein>
    <submittedName>
        <fullName evidence="1">Zinc ribbon domain-containing protein</fullName>
    </submittedName>
</protein>
<dbReference type="Proteomes" id="UP000263993">
    <property type="component" value="Unassembled WGS sequence"/>
</dbReference>
<dbReference type="AlphaFoldDB" id="A0A371BBG9"/>
<evidence type="ECO:0000313" key="2">
    <source>
        <dbReference type="Proteomes" id="UP000263993"/>
    </source>
</evidence>
<dbReference type="RefSeq" id="WP_115516963.1">
    <property type="nucleotide sequence ID" value="NZ_QRGO01000001.1"/>
</dbReference>
<dbReference type="GO" id="GO:0008270">
    <property type="term" value="F:zinc ion binding"/>
    <property type="evidence" value="ECO:0007669"/>
    <property type="project" value="InterPro"/>
</dbReference>
<name>A0A371BBG9_9BRAD</name>
<keyword evidence="2" id="KW-1185">Reference proteome</keyword>
<dbReference type="SUPFAM" id="SSF82919">
    <property type="entry name" value="Zn-finger domain of Sec23/24"/>
    <property type="match status" value="1"/>
</dbReference>
<accession>A0A371BBG9</accession>
<dbReference type="GO" id="GO:0006888">
    <property type="term" value="P:endoplasmic reticulum to Golgi vesicle-mediated transport"/>
    <property type="evidence" value="ECO:0007669"/>
    <property type="project" value="InterPro"/>
</dbReference>
<reference evidence="2" key="1">
    <citation type="submission" date="2018-08" db="EMBL/GenBank/DDBJ databases">
        <authorList>
            <person name="Kim S.-J."/>
            <person name="Jung G.-Y."/>
        </authorList>
    </citation>
    <scope>NUCLEOTIDE SEQUENCE [LARGE SCALE GENOMIC DNA]</scope>
    <source>
        <strain evidence="2">GY_H</strain>
    </source>
</reference>
<dbReference type="OrthoDB" id="8021131at2"/>
<sequence>MTNPLEHQADNIRVRIRCGECRTTFHERLQRVVHGDRVRCPTCGTELRFHGIGSMHDYETLQDYVHHVEERTAHPHFERSSD</sequence>
<dbReference type="GO" id="GO:0030127">
    <property type="term" value="C:COPII vesicle coat"/>
    <property type="evidence" value="ECO:0007669"/>
    <property type="project" value="InterPro"/>
</dbReference>
<organism evidence="1 2">
    <name type="scientific">Undibacter mobilis</name>
    <dbReference type="NCBI Taxonomy" id="2292256"/>
    <lineage>
        <taxon>Bacteria</taxon>
        <taxon>Pseudomonadati</taxon>
        <taxon>Pseudomonadota</taxon>
        <taxon>Alphaproteobacteria</taxon>
        <taxon>Hyphomicrobiales</taxon>
        <taxon>Nitrobacteraceae</taxon>
        <taxon>Undibacter</taxon>
    </lineage>
</organism>
<dbReference type="EMBL" id="QRGO01000001">
    <property type="protein sequence ID" value="RDV04936.1"/>
    <property type="molecule type" value="Genomic_DNA"/>
</dbReference>
<dbReference type="GO" id="GO:0006886">
    <property type="term" value="P:intracellular protein transport"/>
    <property type="evidence" value="ECO:0007669"/>
    <property type="project" value="InterPro"/>
</dbReference>